<dbReference type="PANTHER" id="PTHR45527:SF1">
    <property type="entry name" value="FATTY ACID SYNTHASE"/>
    <property type="match status" value="1"/>
</dbReference>
<dbReference type="Proteomes" id="UP001595767">
    <property type="component" value="Unassembled WGS sequence"/>
</dbReference>
<name>A0ABV8L635_9NOCA</name>
<comment type="caution">
    <text evidence="5">The sequence shown here is derived from an EMBL/GenBank/DDBJ whole genome shotgun (WGS) entry which is preliminary data.</text>
</comment>
<evidence type="ECO:0000313" key="6">
    <source>
        <dbReference type="Proteomes" id="UP001595767"/>
    </source>
</evidence>
<proteinExistence type="predicted"/>
<evidence type="ECO:0000259" key="4">
    <source>
        <dbReference type="PROSITE" id="PS50075"/>
    </source>
</evidence>
<dbReference type="InterPro" id="IPR010071">
    <property type="entry name" value="AA_adenyl_dom"/>
</dbReference>
<dbReference type="CDD" id="cd19540">
    <property type="entry name" value="LCL_NRPS-like"/>
    <property type="match status" value="1"/>
</dbReference>
<accession>A0ABV8L635</accession>
<dbReference type="RefSeq" id="WP_378551323.1">
    <property type="nucleotide sequence ID" value="NZ_JBHSBA010000007.1"/>
</dbReference>
<dbReference type="SMART" id="SM00824">
    <property type="entry name" value="PKS_TE"/>
    <property type="match status" value="1"/>
</dbReference>
<dbReference type="EMBL" id="JBHSBA010000007">
    <property type="protein sequence ID" value="MFC4126341.1"/>
    <property type="molecule type" value="Genomic_DNA"/>
</dbReference>
<dbReference type="InterPro" id="IPR001242">
    <property type="entry name" value="Condensation_dom"/>
</dbReference>
<dbReference type="InterPro" id="IPR036736">
    <property type="entry name" value="ACP-like_sf"/>
</dbReference>
<dbReference type="InterPro" id="IPR025110">
    <property type="entry name" value="AMP-bd_C"/>
</dbReference>
<keyword evidence="6" id="KW-1185">Reference proteome</keyword>
<dbReference type="InterPro" id="IPR020845">
    <property type="entry name" value="AMP-binding_CS"/>
</dbReference>
<dbReference type="SMART" id="SM00823">
    <property type="entry name" value="PKS_PP"/>
    <property type="match status" value="2"/>
</dbReference>
<dbReference type="PROSITE" id="PS00012">
    <property type="entry name" value="PHOSPHOPANTETHEINE"/>
    <property type="match status" value="2"/>
</dbReference>
<dbReference type="SUPFAM" id="SSF52777">
    <property type="entry name" value="CoA-dependent acyltransferases"/>
    <property type="match status" value="2"/>
</dbReference>
<dbReference type="InterPro" id="IPR020802">
    <property type="entry name" value="TesA-like"/>
</dbReference>
<dbReference type="Gene3D" id="3.30.300.30">
    <property type="match status" value="2"/>
</dbReference>
<dbReference type="InterPro" id="IPR020806">
    <property type="entry name" value="PKS_PP-bd"/>
</dbReference>
<dbReference type="Gene3D" id="1.10.1200.10">
    <property type="entry name" value="ACP-like"/>
    <property type="match status" value="1"/>
</dbReference>
<dbReference type="InterPro" id="IPR045851">
    <property type="entry name" value="AMP-bd_C_sf"/>
</dbReference>
<dbReference type="InterPro" id="IPR023213">
    <property type="entry name" value="CAT-like_dom_sf"/>
</dbReference>
<dbReference type="Pfam" id="PF00975">
    <property type="entry name" value="Thioesterase"/>
    <property type="match status" value="1"/>
</dbReference>
<reference evidence="6" key="1">
    <citation type="journal article" date="2019" name="Int. J. Syst. Evol. Microbiol.">
        <title>The Global Catalogue of Microorganisms (GCM) 10K type strain sequencing project: providing services to taxonomists for standard genome sequencing and annotation.</title>
        <authorList>
            <consortium name="The Broad Institute Genomics Platform"/>
            <consortium name="The Broad Institute Genome Sequencing Center for Infectious Disease"/>
            <person name="Wu L."/>
            <person name="Ma J."/>
        </authorList>
    </citation>
    <scope>NUCLEOTIDE SEQUENCE [LARGE SCALE GENOMIC DNA]</scope>
    <source>
        <strain evidence="6">CGMCC 4.7204</strain>
    </source>
</reference>
<dbReference type="Gene3D" id="3.40.50.1820">
    <property type="entry name" value="alpha/beta hydrolase"/>
    <property type="match status" value="1"/>
</dbReference>
<dbReference type="NCBIfam" id="TIGR01733">
    <property type="entry name" value="AA-adenyl-dom"/>
    <property type="match status" value="2"/>
</dbReference>
<evidence type="ECO:0000313" key="5">
    <source>
        <dbReference type="EMBL" id="MFC4126341.1"/>
    </source>
</evidence>
<dbReference type="Gene3D" id="3.40.50.980">
    <property type="match status" value="2"/>
</dbReference>
<feature type="domain" description="Carrier" evidence="4">
    <location>
        <begin position="1618"/>
        <end position="1693"/>
    </location>
</feature>
<keyword evidence="3" id="KW-0597">Phosphoprotein</keyword>
<keyword evidence="2" id="KW-0596">Phosphopantetheine</keyword>
<evidence type="ECO:0000256" key="3">
    <source>
        <dbReference type="ARBA" id="ARBA00022553"/>
    </source>
</evidence>
<dbReference type="PANTHER" id="PTHR45527">
    <property type="entry name" value="NONRIBOSOMAL PEPTIDE SYNTHETASE"/>
    <property type="match status" value="1"/>
</dbReference>
<dbReference type="Gene3D" id="2.30.38.10">
    <property type="entry name" value="Luciferase, Domain 3"/>
    <property type="match status" value="1"/>
</dbReference>
<dbReference type="InterPro" id="IPR042099">
    <property type="entry name" value="ANL_N_sf"/>
</dbReference>
<dbReference type="SUPFAM" id="SSF47336">
    <property type="entry name" value="ACP-like"/>
    <property type="match status" value="2"/>
</dbReference>
<gene>
    <name evidence="5" type="ORF">ACFOW8_15500</name>
</gene>
<sequence>MTVIRQQATFGDILGRGGAGNGIAMVEGDRSWTYADTAAAVHRLARELVRCAVGPDTVVALALPRSAELVRAVCAVAATGGAVLPVDLRQPPSRRRYLLADATATVGVTTKTMRAELPDWITWLVLDDGEFAHRCAANDPAPLTDADRLAPVHPDQLAYVLYTSGSTGAPKAVEVTHRGLEALLTGVSAHLAVGQGARIAQLAAPGFDLFVGELLLAFGTGATLVLVPPEITGGAELDELIAGMAVTHAVITPAVLATLDPHRHPGLRGLVVAGDASDPALVARWAAGRTYLNGYGPTEATVLVSAAPLTAGGPVVLGTVFDGWSALVLDDRLRQVAVGEPGELYLSGPGVARGYRAAAGATAARFVAAPSGARMYRTGDLVRVCPGAGRGAAGGQPGVGPGTLEFLGRTDFQLNVLGVRVDPGEIDAVLTAHDDVRSAVTVGRRNLAGRLVPVSYVTAKPGRAVVVSVLRAAVRDRLAAHAVPAVVTVLDELPLTPVGKIDRAALPDPVFTTRGGRAPVDAVERLVATVMSGLLGVDSVAATDDFFALGGNSLLAAQLSARLGAATGKHIPVRVLFEAPTVTRLAQAIRQLPTTAPQPVLPRRPRPEPLPLAPAQRRLWVLNRIDHRSPADNIVLAVRLRGPLSVAALRAAVADVVERHEPLRTVYPEVDGVGVQRVIPVEVAGPADVAPAVSASAVVGRGVSDEPGVTLTTVAVSAGELLHAVAEFGSVGFDLTAELPVRTRLFALGGDDHVLAVVVHHISADGWSLQPLLRDVLAAYTARRRGQVPEFAPLTVAYADYALARCETGEADARSEGQLRYWRARLAGLAPRIELPVDRPYPAVASGRGAMLRCGFDAELTAGLRRLAAAHGATQFMAVHAVLAVVLARSGAGTDIVVGTPVAGRGGSELDELVGMFVNMVVLRAWVEPADSFTTLLTRVRDLDLGALAHSELPFERVVEAVDPPRSRAHHPLFQVVLTAATWIGPIESTQSELAVEPVEPRTCPAKFDLQLTMSDPAAATIDLAITYATDLFDAATIEQLARGMETIARAVVADACCPVGDIGLAATAPAPRARPDSRTLADLFEIAAHRHSSAVAVRAGSTSLTYRDLDERSARLAAELVAAGAGPERRVAVSLPRSADLIVAIVAVIRSGAAYVPVDPAYPRERIEYLLADARPVCVIGAELTVRSARAASTGPAGAAPSVACGSDGSPRGPLRSVARRLVGREGARAENVAYVIYTSGSTGAPKGVAVEHRQVVALVEQARRTLATRSTDVWALFHSTSFDFSVWELWGALGAGATLVVVDDETSRAPEQLRELLVRERVSILGQTPSAFAGLDDADAIATDAPLSLRRIVFGGEPLEPRTLARWLERYGASGPRLVNMFGITETTVHVTHATITDAEHTRAGSPIGEPLDGLAVRVLDRRLRPVPPGVVGEIYVAGAQVSRGYLHRSGLTATRFVADPGAIGGIMYRSGDLGRWTRAGTLEHFGRADRQVKIRGYRIELAEVEAALLDCPGVVAAAVVVRDGPVTGTQLVGYVVPAVAVMGTPARHHPAGPANSGARPLTGTRVRTRLRARLPGHLVPAAVVVVDALPLTPNGKLDPAALPDPSFGSSQTYRAPDGPVQRRIAAVYADVLGADLVGADDSFFDLGGNSVVALRLVARLRTELAVEIPLTWLFSDPTPAGLAARVAAGGGEGSSLAPVLTLRADGHGAPLFCVPPVVGLSWSFAGLAAALDCPVYGLQSPAITEDAPHPESLDALAADYVARIRAIQPHGPYRLLGWCVGGVVAHAMAAQLQELGERVELLAMLDSFVGAVGYVSETPVTVGDLLGQFGTEHELATPITEFTADDAVDLVSNLSGPFEELGEERVRRLFDGIMHTQVIGAAHRVGVVDGDLLFFTADRDDRGAGRAAAAWRDHLTGAVHNVAVDATHWELTTPTAVATIGPALAAALAGRELAPWAVTLPAVSRSR</sequence>
<evidence type="ECO:0000256" key="1">
    <source>
        <dbReference type="ARBA" id="ARBA00001957"/>
    </source>
</evidence>
<dbReference type="SUPFAM" id="SSF53474">
    <property type="entry name" value="alpha/beta-Hydrolases"/>
    <property type="match status" value="1"/>
</dbReference>
<dbReference type="InterPro" id="IPR006162">
    <property type="entry name" value="Ppantetheine_attach_site"/>
</dbReference>
<dbReference type="Pfam" id="PF00550">
    <property type="entry name" value="PP-binding"/>
    <property type="match status" value="2"/>
</dbReference>
<dbReference type="PROSITE" id="PS50075">
    <property type="entry name" value="CARRIER"/>
    <property type="match status" value="2"/>
</dbReference>
<dbReference type="InterPro" id="IPR009081">
    <property type="entry name" value="PP-bd_ACP"/>
</dbReference>
<dbReference type="Pfam" id="PF00668">
    <property type="entry name" value="Condensation"/>
    <property type="match status" value="2"/>
</dbReference>
<organism evidence="5 6">
    <name type="scientific">Nocardia rhizosphaerae</name>
    <dbReference type="NCBI Taxonomy" id="1691571"/>
    <lineage>
        <taxon>Bacteria</taxon>
        <taxon>Bacillati</taxon>
        <taxon>Actinomycetota</taxon>
        <taxon>Actinomycetes</taxon>
        <taxon>Mycobacteriales</taxon>
        <taxon>Nocardiaceae</taxon>
        <taxon>Nocardia</taxon>
    </lineage>
</organism>
<dbReference type="Pfam" id="PF00501">
    <property type="entry name" value="AMP-binding"/>
    <property type="match status" value="2"/>
</dbReference>
<comment type="cofactor">
    <cofactor evidence="1">
        <name>pantetheine 4'-phosphate</name>
        <dbReference type="ChEBI" id="CHEBI:47942"/>
    </cofactor>
</comment>
<dbReference type="Gene3D" id="3.30.559.30">
    <property type="entry name" value="Nonribosomal peptide synthetase, condensation domain"/>
    <property type="match status" value="1"/>
</dbReference>
<protein>
    <submittedName>
        <fullName evidence="5">Amino acid adenylation domain-containing protein</fullName>
    </submittedName>
</protein>
<dbReference type="Pfam" id="PF13193">
    <property type="entry name" value="AMP-binding_C"/>
    <property type="match status" value="2"/>
</dbReference>
<evidence type="ECO:0000256" key="2">
    <source>
        <dbReference type="ARBA" id="ARBA00022450"/>
    </source>
</evidence>
<dbReference type="PROSITE" id="PS00455">
    <property type="entry name" value="AMP_BINDING"/>
    <property type="match status" value="2"/>
</dbReference>
<dbReference type="Gene3D" id="3.40.50.12780">
    <property type="entry name" value="N-terminal domain of ligase-like"/>
    <property type="match status" value="1"/>
</dbReference>
<dbReference type="InterPro" id="IPR029058">
    <property type="entry name" value="AB_hydrolase_fold"/>
</dbReference>
<feature type="domain" description="Carrier" evidence="4">
    <location>
        <begin position="518"/>
        <end position="593"/>
    </location>
</feature>
<dbReference type="Gene3D" id="3.30.559.10">
    <property type="entry name" value="Chloramphenicol acetyltransferase-like domain"/>
    <property type="match status" value="1"/>
</dbReference>
<dbReference type="SUPFAM" id="SSF56801">
    <property type="entry name" value="Acetyl-CoA synthetase-like"/>
    <property type="match status" value="2"/>
</dbReference>
<dbReference type="InterPro" id="IPR001031">
    <property type="entry name" value="Thioesterase"/>
</dbReference>
<dbReference type="InterPro" id="IPR000873">
    <property type="entry name" value="AMP-dep_synth/lig_dom"/>
</dbReference>